<dbReference type="AlphaFoldDB" id="A0A835W2F1"/>
<proteinExistence type="inferred from homology"/>
<name>A0A835W2F1_9CHLO</name>
<dbReference type="Pfam" id="PF01036">
    <property type="entry name" value="Bac_rhodopsin"/>
    <property type="match status" value="1"/>
</dbReference>
<keyword evidence="3 7" id="KW-0812">Transmembrane</keyword>
<organism evidence="8 9">
    <name type="scientific">Chlamydomonas schloesseri</name>
    <dbReference type="NCBI Taxonomy" id="2026947"/>
    <lineage>
        <taxon>Eukaryota</taxon>
        <taxon>Viridiplantae</taxon>
        <taxon>Chlorophyta</taxon>
        <taxon>core chlorophytes</taxon>
        <taxon>Chlorophyceae</taxon>
        <taxon>CS clade</taxon>
        <taxon>Chlamydomonadales</taxon>
        <taxon>Chlamydomonadaceae</taxon>
        <taxon>Chlamydomonas</taxon>
    </lineage>
</organism>
<feature type="compositionally biased region" description="Low complexity" evidence="6">
    <location>
        <begin position="420"/>
        <end position="435"/>
    </location>
</feature>
<feature type="transmembrane region" description="Helical" evidence="7">
    <location>
        <begin position="58"/>
        <end position="76"/>
    </location>
</feature>
<evidence type="ECO:0000313" key="8">
    <source>
        <dbReference type="EMBL" id="KAG2434579.1"/>
    </source>
</evidence>
<dbReference type="GO" id="GO:0016020">
    <property type="term" value="C:membrane"/>
    <property type="evidence" value="ECO:0007669"/>
    <property type="project" value="UniProtKB-SubCell"/>
</dbReference>
<evidence type="ECO:0000256" key="3">
    <source>
        <dbReference type="ARBA" id="ARBA00022692"/>
    </source>
</evidence>
<feature type="compositionally biased region" description="Pro residues" evidence="6">
    <location>
        <begin position="407"/>
        <end position="419"/>
    </location>
</feature>
<feature type="compositionally biased region" description="Pro residues" evidence="6">
    <location>
        <begin position="436"/>
        <end position="445"/>
    </location>
</feature>
<comment type="caution">
    <text evidence="8">The sequence shown here is derived from an EMBL/GenBank/DDBJ whole genome shotgun (WGS) entry which is preliminary data.</text>
</comment>
<feature type="transmembrane region" description="Helical" evidence="7">
    <location>
        <begin position="88"/>
        <end position="109"/>
    </location>
</feature>
<dbReference type="Gene3D" id="1.20.1070.10">
    <property type="entry name" value="Rhodopsin 7-helix transmembrane proteins"/>
    <property type="match status" value="1"/>
</dbReference>
<evidence type="ECO:0000313" key="9">
    <source>
        <dbReference type="Proteomes" id="UP000613740"/>
    </source>
</evidence>
<dbReference type="OrthoDB" id="10440793at2759"/>
<dbReference type="EMBL" id="JAEHOD010000056">
    <property type="protein sequence ID" value="KAG2434579.1"/>
    <property type="molecule type" value="Genomic_DNA"/>
</dbReference>
<keyword evidence="4 7" id="KW-1133">Transmembrane helix</keyword>
<protein>
    <submittedName>
        <fullName evidence="8">Uncharacterized protein</fullName>
    </submittedName>
</protein>
<reference evidence="8" key="1">
    <citation type="journal article" date="2020" name="bioRxiv">
        <title>Comparative genomics of Chlamydomonas.</title>
        <authorList>
            <person name="Craig R.J."/>
            <person name="Hasan A.R."/>
            <person name="Ness R.W."/>
            <person name="Keightley P.D."/>
        </authorList>
    </citation>
    <scope>NUCLEOTIDE SEQUENCE</scope>
    <source>
        <strain evidence="8">CCAP 11/173</strain>
    </source>
</reference>
<feature type="transmembrane region" description="Helical" evidence="7">
    <location>
        <begin position="21"/>
        <end position="38"/>
    </location>
</feature>
<evidence type="ECO:0000256" key="5">
    <source>
        <dbReference type="ARBA" id="ARBA00023136"/>
    </source>
</evidence>
<gene>
    <name evidence="8" type="ORF">HYH02_012243</name>
</gene>
<feature type="compositionally biased region" description="Low complexity" evidence="6">
    <location>
        <begin position="446"/>
        <end position="455"/>
    </location>
</feature>
<evidence type="ECO:0000256" key="4">
    <source>
        <dbReference type="ARBA" id="ARBA00022989"/>
    </source>
</evidence>
<feature type="region of interest" description="Disordered" evidence="6">
    <location>
        <begin position="405"/>
        <end position="476"/>
    </location>
</feature>
<keyword evidence="9" id="KW-1185">Reference proteome</keyword>
<keyword evidence="5 7" id="KW-0472">Membrane</keyword>
<dbReference type="Proteomes" id="UP000613740">
    <property type="component" value="Unassembled WGS sequence"/>
</dbReference>
<accession>A0A835W2F1</accession>
<dbReference type="InterPro" id="IPR001425">
    <property type="entry name" value="Arc/bac/fun_rhodopsins"/>
</dbReference>
<comment type="similarity">
    <text evidence="2">Belongs to the archaeal/bacterial/fungal opsin family.</text>
</comment>
<evidence type="ECO:0000256" key="7">
    <source>
        <dbReference type="SAM" id="Phobius"/>
    </source>
</evidence>
<sequence>MLANVFLFVKWGKGAARWENFWIMAIAFTFYCFYNPEPYTSPQMVFLSTGNFVVVGRYVQWLMATPAISSLVANMTGRPRDYTLRDMFLVLTDVWAVACFIVCCLSTSFWIKITFYVLALVFFLIVFVFAGKSFGELINNDCPTETSRTTAKIVVVVYFVGQNVHTLFSTIGPEVGGFINALQAEIGATFGDLTAKVLFCSVATVLNFQVFMYHKRQAEEQQAEGGSELNAPTKGVLAPLDDGGQAEDAKEAKMTTKPTLQSGIVILAVPDLSMMPYFRAAFKALPANIELVPAIGPANTLMLTERAAQSGHLDCVLVHPALLHESTFDRPNLATRIKMLGQRVCAFGFDGSEGPGVGWMLDGWFDGPSGDEAVDQENLLHLLVVMQSLQKFKYSSTLAAAANAHPLPAPPLAPAPPQPQYAQQQPQQQYMQQPSPYAPQQPSPYAPQQQPPSLATTSMRMTAGGMPSFANNNGTNPLYEPAPSPGQSLGGGYGAPMSPLATSASMRVDRYSPQPQPMAIPQQQAAAPMQQVDAAVMQQLLTEIVRLQAELGENK</sequence>
<evidence type="ECO:0000256" key="6">
    <source>
        <dbReference type="SAM" id="MobiDB-lite"/>
    </source>
</evidence>
<evidence type="ECO:0000256" key="1">
    <source>
        <dbReference type="ARBA" id="ARBA00004141"/>
    </source>
</evidence>
<comment type="subcellular location">
    <subcellularLocation>
        <location evidence="1">Membrane</location>
        <topology evidence="1">Multi-pass membrane protein</topology>
    </subcellularLocation>
</comment>
<evidence type="ECO:0000256" key="2">
    <source>
        <dbReference type="ARBA" id="ARBA00008130"/>
    </source>
</evidence>
<dbReference type="SUPFAM" id="SSF81321">
    <property type="entry name" value="Family A G protein-coupled receptor-like"/>
    <property type="match status" value="1"/>
</dbReference>
<feature type="transmembrane region" description="Helical" evidence="7">
    <location>
        <begin position="115"/>
        <end position="131"/>
    </location>
</feature>